<accession>A0A9X7VXB9</accession>
<evidence type="ECO:0000313" key="8">
    <source>
        <dbReference type="Proteomes" id="UP000663505"/>
    </source>
</evidence>
<evidence type="ECO:0000256" key="5">
    <source>
        <dbReference type="ARBA" id="ARBA00023136"/>
    </source>
</evidence>
<name>A0A9X7VXB9_9BACL</name>
<feature type="transmembrane region" description="Helical" evidence="6">
    <location>
        <begin position="249"/>
        <end position="274"/>
    </location>
</feature>
<proteinExistence type="predicted"/>
<feature type="transmembrane region" description="Helical" evidence="6">
    <location>
        <begin position="114"/>
        <end position="135"/>
    </location>
</feature>
<dbReference type="CDD" id="cd06581">
    <property type="entry name" value="TM_PBP1_LivM_like"/>
    <property type="match status" value="1"/>
</dbReference>
<dbReference type="GO" id="GO:0005886">
    <property type="term" value="C:plasma membrane"/>
    <property type="evidence" value="ECO:0007669"/>
    <property type="project" value="UniProtKB-SubCell"/>
</dbReference>
<evidence type="ECO:0000256" key="4">
    <source>
        <dbReference type="ARBA" id="ARBA00022989"/>
    </source>
</evidence>
<dbReference type="PANTHER" id="PTHR30482:SF10">
    <property type="entry name" value="HIGH-AFFINITY BRANCHED-CHAIN AMINO ACID TRANSPORT PROTEIN BRAE"/>
    <property type="match status" value="1"/>
</dbReference>
<dbReference type="InterPro" id="IPR001851">
    <property type="entry name" value="ABC_transp_permease"/>
</dbReference>
<feature type="transmembrane region" description="Helical" evidence="6">
    <location>
        <begin position="211"/>
        <end position="229"/>
    </location>
</feature>
<evidence type="ECO:0000256" key="2">
    <source>
        <dbReference type="ARBA" id="ARBA00022475"/>
    </source>
</evidence>
<evidence type="ECO:0000256" key="6">
    <source>
        <dbReference type="SAM" id="Phobius"/>
    </source>
</evidence>
<keyword evidence="5 6" id="KW-0472">Membrane</keyword>
<evidence type="ECO:0000313" key="7">
    <source>
        <dbReference type="EMBL" id="QSO46555.1"/>
    </source>
</evidence>
<keyword evidence="3 6" id="KW-0812">Transmembrane</keyword>
<dbReference type="AlphaFoldDB" id="A0A9X7VXB9"/>
<reference evidence="7 8" key="1">
    <citation type="submission" date="2021-02" db="EMBL/GenBank/DDBJ databases">
        <title>Alicyclobacillus curvatus sp. nov. and Alicyclobacillus mengziensis sp. nov., two acidophilic bacteria isolated from acid mine drainage.</title>
        <authorList>
            <person name="Huang Y."/>
        </authorList>
    </citation>
    <scope>NUCLEOTIDE SEQUENCE [LARGE SCALE GENOMIC DNA]</scope>
    <source>
        <strain evidence="7 8">S30H14</strain>
    </source>
</reference>
<protein>
    <submittedName>
        <fullName evidence="7">Branched-chain amino acid ABC transporter permease</fullName>
    </submittedName>
</protein>
<dbReference type="GO" id="GO:0015658">
    <property type="term" value="F:branched-chain amino acid transmembrane transporter activity"/>
    <property type="evidence" value="ECO:0007669"/>
    <property type="project" value="InterPro"/>
</dbReference>
<gene>
    <name evidence="7" type="ORF">JZ786_19130</name>
</gene>
<dbReference type="Proteomes" id="UP000663505">
    <property type="component" value="Chromosome"/>
</dbReference>
<keyword evidence="2" id="KW-1003">Cell membrane</keyword>
<evidence type="ECO:0000256" key="3">
    <source>
        <dbReference type="ARBA" id="ARBA00022692"/>
    </source>
</evidence>
<feature type="transmembrane region" description="Helical" evidence="6">
    <location>
        <begin position="163"/>
        <end position="181"/>
    </location>
</feature>
<feature type="transmembrane region" description="Helical" evidence="6">
    <location>
        <begin position="86"/>
        <end position="105"/>
    </location>
</feature>
<dbReference type="Pfam" id="PF02653">
    <property type="entry name" value="BPD_transp_2"/>
    <property type="match status" value="1"/>
</dbReference>
<evidence type="ECO:0000256" key="1">
    <source>
        <dbReference type="ARBA" id="ARBA00004651"/>
    </source>
</evidence>
<dbReference type="EMBL" id="CP071182">
    <property type="protein sequence ID" value="QSO46555.1"/>
    <property type="molecule type" value="Genomic_DNA"/>
</dbReference>
<dbReference type="RefSeq" id="WP_206655923.1">
    <property type="nucleotide sequence ID" value="NZ_CP071182.1"/>
</dbReference>
<feature type="transmembrane region" description="Helical" evidence="6">
    <location>
        <begin position="286"/>
        <end position="305"/>
    </location>
</feature>
<feature type="transmembrane region" description="Helical" evidence="6">
    <location>
        <begin position="35"/>
        <end position="56"/>
    </location>
</feature>
<feature type="transmembrane region" description="Helical" evidence="6">
    <location>
        <begin position="63"/>
        <end position="80"/>
    </location>
</feature>
<dbReference type="PANTHER" id="PTHR30482">
    <property type="entry name" value="HIGH-AFFINITY BRANCHED-CHAIN AMINO ACID TRANSPORT SYSTEM PERMEASE"/>
    <property type="match status" value="1"/>
</dbReference>
<dbReference type="KEGG" id="afx:JZ786_19130"/>
<sequence length="319" mass="34069">MNKRVRNGVLGVMLLAFIGFPLVNPGQYALQVGVMVFYFALSGTAWTVAGGFTGLFSLGQAAFVGMGAYGSTLLFMHAGLSPWFGIFGGMVAAGLLAILIGYPVFRFGLRDDHFALVTIAFGYVLYEVANGLPGLTGGSQGLSLPLISKSTVWSMQYGPRSDYFLALCLWAVAVVTAVMVGRSRIGLLMKAVRDDEPAAVRIGVETRRVKLIAFVVSAGLSAMAGTLYAQTYLFFDPSSLMSISVSVQIVLMAVFGGMTSPFGATLGALILVPLDQWLANALPQSLAGLNFVLYGLVLILLMRYMPKGLLGFVKDRWAR</sequence>
<keyword evidence="4 6" id="KW-1133">Transmembrane helix</keyword>
<organism evidence="7 8">
    <name type="scientific">Alicyclobacillus mengziensis</name>
    <dbReference type="NCBI Taxonomy" id="2931921"/>
    <lineage>
        <taxon>Bacteria</taxon>
        <taxon>Bacillati</taxon>
        <taxon>Bacillota</taxon>
        <taxon>Bacilli</taxon>
        <taxon>Bacillales</taxon>
        <taxon>Alicyclobacillaceae</taxon>
        <taxon>Alicyclobacillus</taxon>
    </lineage>
</organism>
<keyword evidence="8" id="KW-1185">Reference proteome</keyword>
<dbReference type="InterPro" id="IPR043428">
    <property type="entry name" value="LivM-like"/>
</dbReference>
<comment type="subcellular location">
    <subcellularLocation>
        <location evidence="1">Cell membrane</location>
        <topology evidence="1">Multi-pass membrane protein</topology>
    </subcellularLocation>
</comment>